<evidence type="ECO:0000313" key="5">
    <source>
        <dbReference type="Proteomes" id="UP001152523"/>
    </source>
</evidence>
<accession>A0AAV0DA96</accession>
<dbReference type="Gene3D" id="1.10.287.110">
    <property type="entry name" value="DnaJ domain"/>
    <property type="match status" value="1"/>
</dbReference>
<dbReference type="AlphaFoldDB" id="A0AAV0DA96"/>
<feature type="region of interest" description="Disordered" evidence="2">
    <location>
        <begin position="132"/>
        <end position="155"/>
    </location>
</feature>
<feature type="compositionally biased region" description="Polar residues" evidence="2">
    <location>
        <begin position="135"/>
        <end position="146"/>
    </location>
</feature>
<dbReference type="InterPro" id="IPR001623">
    <property type="entry name" value="DnaJ_domain"/>
</dbReference>
<dbReference type="EMBL" id="CAMAPF010000087">
    <property type="protein sequence ID" value="CAH9096590.1"/>
    <property type="molecule type" value="Genomic_DNA"/>
</dbReference>
<dbReference type="SUPFAM" id="SSF46565">
    <property type="entry name" value="Chaperone J-domain"/>
    <property type="match status" value="1"/>
</dbReference>
<keyword evidence="1" id="KW-0175">Coiled coil</keyword>
<evidence type="ECO:0000256" key="1">
    <source>
        <dbReference type="SAM" id="Coils"/>
    </source>
</evidence>
<name>A0AAV0DA96_9ASTE</name>
<feature type="coiled-coil region" evidence="1">
    <location>
        <begin position="397"/>
        <end position="473"/>
    </location>
</feature>
<gene>
    <name evidence="4" type="ORF">CEPIT_LOCUS13794</name>
</gene>
<dbReference type="PANTHER" id="PTHR36335">
    <property type="entry name" value="CHAPERONE DNAJ-DOMAIN SUPERFAMILY PROTEIN"/>
    <property type="match status" value="1"/>
</dbReference>
<comment type="caution">
    <text evidence="4">The sequence shown here is derived from an EMBL/GenBank/DDBJ whole genome shotgun (WGS) entry which is preliminary data.</text>
</comment>
<evidence type="ECO:0000259" key="3">
    <source>
        <dbReference type="PROSITE" id="PS50076"/>
    </source>
</evidence>
<dbReference type="PROSITE" id="PS50076">
    <property type="entry name" value="DNAJ_2"/>
    <property type="match status" value="1"/>
</dbReference>
<dbReference type="InterPro" id="IPR036869">
    <property type="entry name" value="J_dom_sf"/>
</dbReference>
<protein>
    <recommendedName>
        <fullName evidence="3">J domain-containing protein</fullName>
    </recommendedName>
</protein>
<proteinExistence type="predicted"/>
<dbReference type="Proteomes" id="UP001152523">
    <property type="component" value="Unassembled WGS sequence"/>
</dbReference>
<sequence>MQLESPIRRPYAISPQSSMLRRCTNHPRADPDDVVLIDIESNDLTNVIIIEDPEDSEEDIQQTIIPSESKGHLHKKVICLTDDDSDVDSDFNWSKERSFQPSNRRRMRDENRDDCEFVRESKAPLKLSKCRRTYSGRSASPQNRYGLTSDSETSLSDSDSELIVDSFGKLQEEWEKASSRRKYRNHNAQFVVDGIESTSRAELQRERGHACNDSSSSSSLRNEDRQNPYGVSSFHDNSADDLDIDFQDKVNNLSSDPCASKSVSYGVKSSSHINYSSVGKGDCLDEDKCSSSGLDGNDAHCGSYYTTNYNSQCTKESTHECSSSEEKIPFSGGFAFENHESCFEHNNNGHILLVNKSTPSPGETSSRNISCCEGIGTGKGHIKGIDEAVLESNGSSLITEKERLKETDEYKKALEEELASRQRAIQIQAEEAQQLRRLVKRKKAERMRLLDMERRQKERLDEMRETQKKDEENMNTKDVIRNQVRRELSKIEATCHDMVSLLQGLGIVVGSSPSPLLNEVRTAYKKALLTFHPDRASRGDIRQQVEAEEKFKLISRMKEKYLPNI</sequence>
<organism evidence="4 5">
    <name type="scientific">Cuscuta epithymum</name>
    <dbReference type="NCBI Taxonomy" id="186058"/>
    <lineage>
        <taxon>Eukaryota</taxon>
        <taxon>Viridiplantae</taxon>
        <taxon>Streptophyta</taxon>
        <taxon>Embryophyta</taxon>
        <taxon>Tracheophyta</taxon>
        <taxon>Spermatophyta</taxon>
        <taxon>Magnoliopsida</taxon>
        <taxon>eudicotyledons</taxon>
        <taxon>Gunneridae</taxon>
        <taxon>Pentapetalae</taxon>
        <taxon>asterids</taxon>
        <taxon>lamiids</taxon>
        <taxon>Solanales</taxon>
        <taxon>Convolvulaceae</taxon>
        <taxon>Cuscuteae</taxon>
        <taxon>Cuscuta</taxon>
        <taxon>Cuscuta subgen. Cuscuta</taxon>
    </lineage>
</organism>
<evidence type="ECO:0000313" key="4">
    <source>
        <dbReference type="EMBL" id="CAH9096590.1"/>
    </source>
</evidence>
<feature type="domain" description="J" evidence="3">
    <location>
        <begin position="500"/>
        <end position="565"/>
    </location>
</feature>
<dbReference type="PANTHER" id="PTHR36335:SF1">
    <property type="entry name" value="CHAPERONE DNAJ-DOMAIN SUPERFAMILY PROTEIN"/>
    <property type="match status" value="1"/>
</dbReference>
<reference evidence="4" key="1">
    <citation type="submission" date="2022-07" db="EMBL/GenBank/DDBJ databases">
        <authorList>
            <person name="Macas J."/>
            <person name="Novak P."/>
            <person name="Neumann P."/>
        </authorList>
    </citation>
    <scope>NUCLEOTIDE SEQUENCE</scope>
</reference>
<keyword evidence="5" id="KW-1185">Reference proteome</keyword>
<feature type="region of interest" description="Disordered" evidence="2">
    <location>
        <begin position="199"/>
        <end position="236"/>
    </location>
</feature>
<evidence type="ECO:0000256" key="2">
    <source>
        <dbReference type="SAM" id="MobiDB-lite"/>
    </source>
</evidence>
<dbReference type="CDD" id="cd06257">
    <property type="entry name" value="DnaJ"/>
    <property type="match status" value="1"/>
</dbReference>